<dbReference type="Pfam" id="PF13556">
    <property type="entry name" value="HTH_30"/>
    <property type="match status" value="1"/>
</dbReference>
<dbReference type="EMBL" id="WRPP01000002">
    <property type="protein sequence ID" value="MVU77559.1"/>
    <property type="molecule type" value="Genomic_DNA"/>
</dbReference>
<gene>
    <name evidence="3" type="ORF">GPX89_09940</name>
</gene>
<name>A0A7K1UTR8_9NOCA</name>
<dbReference type="InterPro" id="IPR025751">
    <property type="entry name" value="RsbRD_N_dom"/>
</dbReference>
<keyword evidence="4" id="KW-1185">Reference proteome</keyword>
<evidence type="ECO:0000259" key="1">
    <source>
        <dbReference type="Pfam" id="PF13556"/>
    </source>
</evidence>
<dbReference type="PANTHER" id="PTHR33744">
    <property type="entry name" value="CARBOHYDRATE DIACID REGULATOR"/>
    <property type="match status" value="1"/>
</dbReference>
<dbReference type="RefSeq" id="WP_157387247.1">
    <property type="nucleotide sequence ID" value="NZ_WRPP01000002.1"/>
</dbReference>
<evidence type="ECO:0000313" key="4">
    <source>
        <dbReference type="Proteomes" id="UP000466794"/>
    </source>
</evidence>
<dbReference type="InterPro" id="IPR051448">
    <property type="entry name" value="CdaR-like_regulators"/>
</dbReference>
<organism evidence="3 4">
    <name type="scientific">Nocardia terrae</name>
    <dbReference type="NCBI Taxonomy" id="2675851"/>
    <lineage>
        <taxon>Bacteria</taxon>
        <taxon>Bacillati</taxon>
        <taxon>Actinomycetota</taxon>
        <taxon>Actinomycetes</taxon>
        <taxon>Mycobacteriales</taxon>
        <taxon>Nocardiaceae</taxon>
        <taxon>Nocardia</taxon>
    </lineage>
</organism>
<sequence length="395" mass="42540">MTGGSVRTTFMTRFLDHITDQRDDLALPDDLDSIVRECLRLGIHALDATADQARIPVAKLAETGAEIAREGIPLEGLLGALHETARRGLRELDPQSSSAATKPTGEVYSVMRLLEVATVATASGYVQEHRLTAREHQTAAQASIVALLSGQRRLAMDLRAHIPLAQTYEVVALHIPRHASENGTRLHAEISARRKLNRLQAALPPVLGSHTLALLSAAGGIILVPNHDPVGRAVEGAVITTPEAFDLLTGAAAVPLTAAVVAGPVEDIPTLAAQAYELLELARTLRRPPGLYRMADLAVEYQLTRPGTARDHLIASLSPLERHPDLLDALRAYLDCGLDRGRTADRLGVHPNSVTNRLRRIHRVSGLDLTDTEGISRAALALLGRELEAHENRAV</sequence>
<dbReference type="InterPro" id="IPR042070">
    <property type="entry name" value="PucR_C-HTH_sf"/>
</dbReference>
<accession>A0A7K1UTR8</accession>
<evidence type="ECO:0000313" key="3">
    <source>
        <dbReference type="EMBL" id="MVU77559.1"/>
    </source>
</evidence>
<dbReference type="InterPro" id="IPR025736">
    <property type="entry name" value="PucR_C-HTH_dom"/>
</dbReference>
<dbReference type="Pfam" id="PF14361">
    <property type="entry name" value="RsbRD_N"/>
    <property type="match status" value="1"/>
</dbReference>
<dbReference type="Proteomes" id="UP000466794">
    <property type="component" value="Unassembled WGS sequence"/>
</dbReference>
<reference evidence="3 4" key="1">
    <citation type="submission" date="2019-12" db="EMBL/GenBank/DDBJ databases">
        <title>Nocardia sp. nov. ET3-3 isolated from soil.</title>
        <authorList>
            <person name="Kanchanasin P."/>
            <person name="Tanasupawat S."/>
            <person name="Yuki M."/>
            <person name="Kudo T."/>
        </authorList>
    </citation>
    <scope>NUCLEOTIDE SEQUENCE [LARGE SCALE GENOMIC DNA]</scope>
    <source>
        <strain evidence="3 4">ET3-3</strain>
    </source>
</reference>
<protein>
    <submittedName>
        <fullName evidence="3">PucR family transcriptional regulator</fullName>
    </submittedName>
</protein>
<dbReference type="AlphaFoldDB" id="A0A7K1UTR8"/>
<dbReference type="PANTHER" id="PTHR33744:SF7">
    <property type="entry name" value="PUCR FAMILY TRANSCRIPTIONAL REGULATOR"/>
    <property type="match status" value="1"/>
</dbReference>
<feature type="domain" description="RsbT co-antagonist protein RsbRD N-terminal" evidence="2">
    <location>
        <begin position="12"/>
        <end position="139"/>
    </location>
</feature>
<comment type="caution">
    <text evidence="3">The sequence shown here is derived from an EMBL/GenBank/DDBJ whole genome shotgun (WGS) entry which is preliminary data.</text>
</comment>
<proteinExistence type="predicted"/>
<dbReference type="Gene3D" id="1.10.10.2840">
    <property type="entry name" value="PucR C-terminal helix-turn-helix domain"/>
    <property type="match status" value="1"/>
</dbReference>
<feature type="domain" description="PucR C-terminal helix-turn-helix" evidence="1">
    <location>
        <begin position="326"/>
        <end position="383"/>
    </location>
</feature>
<evidence type="ECO:0000259" key="2">
    <source>
        <dbReference type="Pfam" id="PF14361"/>
    </source>
</evidence>